<feature type="transmembrane region" description="Helical" evidence="19">
    <location>
        <begin position="90"/>
        <end position="113"/>
    </location>
</feature>
<gene>
    <name evidence="20" type="ORF">PODLI_1B042940</name>
</gene>
<evidence type="ECO:0000313" key="20">
    <source>
        <dbReference type="EMBL" id="CAI5787460.1"/>
    </source>
</evidence>
<keyword evidence="21" id="KW-1185">Reference proteome</keyword>
<keyword evidence="14" id="KW-0594">Phospholipid biosynthesis</keyword>
<name>A0AA35L055_9SAUR</name>
<evidence type="ECO:0000256" key="10">
    <source>
        <dbReference type="ARBA" id="ARBA00023098"/>
    </source>
</evidence>
<accession>A0AA35L055</accession>
<evidence type="ECO:0000256" key="2">
    <source>
        <dbReference type="ARBA" id="ARBA00006665"/>
    </source>
</evidence>
<sequence>MSARCCAGQLACCCGTAPCSLCCKCCPKIKQSTSTRFMYALYFILVTLICCIMMSETVAKEMKAHIPFYGTLCQHIQAGDSCEKLVGYSAVYRVSFGMACFFFIFFLLTIKINNSKSCRAYMHNGFWFIKLLVLAAMCSGAFFIPDQDTFLKAWRYVGAAGGFLFILIQLILLVEFAHKWNKNWTSGTRHNKLWYGSLALVTLILYSVAVGALIVMAVFYTRADGCNFNKILLGVNGGLCLLISMIAISPCVQNRQPHSGLLQSGIISCYVMYLTFSSLSSKPPETILDENQKNITICVPEFSQGLQTDENLVTGLGTAILFCCILYSCLTSTTRASSEALRGIYATPETEVARCCFCCTPAEDEPVKMVKVLCECLEAVGGWMTANGLKLNPDKTEVLFLGDRGRAGMEDSLVLNRVTVPLKDQVRSLGVILDSQLSMEAQINSVSRAAVYQLHLVLRLRPYLPADCLTRVVHALVISRWDYCNALYVGLPLKMTRKRQLIQNAAARLVTGGGRRDHITPVLKDLHWLPVHFRAQFKVLVLTFKALNGLGPVYLKERLHPHRSARTLRSSAEGLLAVPSLREAKLQGTRQRAFSVVAPALWNALPSDVKAINNYLTFRRHLKAALFREVFNV</sequence>
<feature type="transmembrane region" description="Helical" evidence="19">
    <location>
        <begin position="156"/>
        <end position="177"/>
    </location>
</feature>
<keyword evidence="15" id="KW-1208">Phospholipid metabolism</keyword>
<dbReference type="Proteomes" id="UP001178461">
    <property type="component" value="Chromosome 11"/>
</dbReference>
<evidence type="ECO:0000313" key="21">
    <source>
        <dbReference type="Proteomes" id="UP001178461"/>
    </source>
</evidence>
<keyword evidence="9 19" id="KW-1133">Transmembrane helix</keyword>
<evidence type="ECO:0000256" key="5">
    <source>
        <dbReference type="ARBA" id="ARBA00022516"/>
    </source>
</evidence>
<dbReference type="AlphaFoldDB" id="A0AA35L055"/>
<comment type="subcellular location">
    <subcellularLocation>
        <location evidence="1">Cell membrane</location>
        <topology evidence="1">Multi-pass membrane protein</topology>
    </subcellularLocation>
</comment>
<evidence type="ECO:0000256" key="8">
    <source>
        <dbReference type="ARBA" id="ARBA00022859"/>
    </source>
</evidence>
<keyword evidence="7 19" id="KW-0812">Transmembrane</keyword>
<comment type="similarity">
    <text evidence="2">Belongs to the TDE1 family.</text>
</comment>
<evidence type="ECO:0000256" key="18">
    <source>
        <dbReference type="ARBA" id="ARBA00024631"/>
    </source>
</evidence>
<evidence type="ECO:0000256" key="11">
    <source>
        <dbReference type="ARBA" id="ARBA00023118"/>
    </source>
</evidence>
<dbReference type="PANTHER" id="PTHR10383">
    <property type="entry name" value="SERINE INCORPORATOR"/>
    <property type="match status" value="1"/>
</dbReference>
<proteinExistence type="inferred from homology"/>
<keyword evidence="5" id="KW-0444">Lipid biosynthesis</keyword>
<dbReference type="Pfam" id="PF03348">
    <property type="entry name" value="Serinc"/>
    <property type="match status" value="1"/>
</dbReference>
<comment type="catalytic activity">
    <reaction evidence="18">
        <text>a 1,2-diacyl-sn-glycero-3-phosphocholine(in) = a 1,2-diacyl-sn-glycero-3-phosphocholine(out)</text>
        <dbReference type="Rhea" id="RHEA:38571"/>
        <dbReference type="ChEBI" id="CHEBI:57643"/>
    </reaction>
</comment>
<feature type="transmembrane region" description="Helical" evidence="19">
    <location>
        <begin position="312"/>
        <end position="330"/>
    </location>
</feature>
<keyword evidence="11" id="KW-0051">Antiviral defense</keyword>
<organism evidence="20 21">
    <name type="scientific">Podarcis lilfordi</name>
    <name type="common">Lilford's wall lizard</name>
    <dbReference type="NCBI Taxonomy" id="74358"/>
    <lineage>
        <taxon>Eukaryota</taxon>
        <taxon>Metazoa</taxon>
        <taxon>Chordata</taxon>
        <taxon>Craniata</taxon>
        <taxon>Vertebrata</taxon>
        <taxon>Euteleostomi</taxon>
        <taxon>Lepidosauria</taxon>
        <taxon>Squamata</taxon>
        <taxon>Bifurcata</taxon>
        <taxon>Unidentata</taxon>
        <taxon>Episquamata</taxon>
        <taxon>Laterata</taxon>
        <taxon>Lacertibaenia</taxon>
        <taxon>Lacertidae</taxon>
        <taxon>Podarcis</taxon>
    </lineage>
</organism>
<dbReference type="PANTHER" id="PTHR10383:SF16">
    <property type="entry name" value="SERINE INCORPORATOR 5"/>
    <property type="match status" value="1"/>
</dbReference>
<dbReference type="EMBL" id="OX395136">
    <property type="protein sequence ID" value="CAI5787460.1"/>
    <property type="molecule type" value="Genomic_DNA"/>
</dbReference>
<keyword evidence="6" id="KW-0399">Innate immunity</keyword>
<comment type="catalytic activity">
    <reaction evidence="17">
        <text>a 1,2-diacyl-sn-glycero-3-phosphoethanolamine(in) = a 1,2-diacyl-sn-glycero-3-phosphoethanolamine(out)</text>
        <dbReference type="Rhea" id="RHEA:38895"/>
        <dbReference type="ChEBI" id="CHEBI:64612"/>
    </reaction>
</comment>
<evidence type="ECO:0000256" key="3">
    <source>
        <dbReference type="ARBA" id="ARBA00021252"/>
    </source>
</evidence>
<evidence type="ECO:0000256" key="9">
    <source>
        <dbReference type="ARBA" id="ARBA00022989"/>
    </source>
</evidence>
<evidence type="ECO:0000256" key="7">
    <source>
        <dbReference type="ARBA" id="ARBA00022692"/>
    </source>
</evidence>
<evidence type="ECO:0000256" key="16">
    <source>
        <dbReference type="ARBA" id="ARBA00024479"/>
    </source>
</evidence>
<evidence type="ECO:0000256" key="12">
    <source>
        <dbReference type="ARBA" id="ARBA00023136"/>
    </source>
</evidence>
<reference evidence="20" key="1">
    <citation type="submission" date="2022-12" db="EMBL/GenBank/DDBJ databases">
        <authorList>
            <person name="Alioto T."/>
            <person name="Alioto T."/>
            <person name="Gomez Garrido J."/>
        </authorList>
    </citation>
    <scope>NUCLEOTIDE SEQUENCE</scope>
</reference>
<evidence type="ECO:0000256" key="14">
    <source>
        <dbReference type="ARBA" id="ARBA00023209"/>
    </source>
</evidence>
<comment type="catalytic activity">
    <reaction evidence="16">
        <text>a 1,2-diacyl-sn-glycero-3-phospho-L-serine(in) = a 1,2-diacyl-sn-glycero-3-phospho-L-serine(out)</text>
        <dbReference type="Rhea" id="RHEA:38663"/>
        <dbReference type="ChEBI" id="CHEBI:57262"/>
    </reaction>
</comment>
<evidence type="ECO:0000256" key="15">
    <source>
        <dbReference type="ARBA" id="ARBA00023264"/>
    </source>
</evidence>
<evidence type="ECO:0000256" key="13">
    <source>
        <dbReference type="ARBA" id="ARBA00023180"/>
    </source>
</evidence>
<dbReference type="GO" id="GO:0008654">
    <property type="term" value="P:phospholipid biosynthetic process"/>
    <property type="evidence" value="ECO:0007669"/>
    <property type="project" value="UniProtKB-KW"/>
</dbReference>
<keyword evidence="8" id="KW-0391">Immunity</keyword>
<feature type="transmembrane region" description="Helical" evidence="19">
    <location>
        <begin position="37"/>
        <end position="55"/>
    </location>
</feature>
<evidence type="ECO:0000256" key="1">
    <source>
        <dbReference type="ARBA" id="ARBA00004651"/>
    </source>
</evidence>
<protein>
    <recommendedName>
        <fullName evidence="3">Serine incorporator 5</fullName>
    </recommendedName>
</protein>
<dbReference type="GO" id="GO:0045087">
    <property type="term" value="P:innate immune response"/>
    <property type="evidence" value="ECO:0007669"/>
    <property type="project" value="UniProtKB-KW"/>
</dbReference>
<dbReference type="GO" id="GO:0005886">
    <property type="term" value="C:plasma membrane"/>
    <property type="evidence" value="ECO:0007669"/>
    <property type="project" value="UniProtKB-SubCell"/>
</dbReference>
<feature type="transmembrane region" description="Helical" evidence="19">
    <location>
        <begin position="125"/>
        <end position="144"/>
    </location>
</feature>
<evidence type="ECO:0000256" key="17">
    <source>
        <dbReference type="ARBA" id="ARBA00024615"/>
    </source>
</evidence>
<feature type="transmembrane region" description="Helical" evidence="19">
    <location>
        <begin position="198"/>
        <end position="219"/>
    </location>
</feature>
<keyword evidence="12 19" id="KW-0472">Membrane</keyword>
<evidence type="ECO:0000256" key="19">
    <source>
        <dbReference type="SAM" id="Phobius"/>
    </source>
</evidence>
<evidence type="ECO:0000256" key="4">
    <source>
        <dbReference type="ARBA" id="ARBA00022475"/>
    </source>
</evidence>
<dbReference type="InterPro" id="IPR005016">
    <property type="entry name" value="TDE1/TMS"/>
</dbReference>
<dbReference type="GO" id="GO:0051607">
    <property type="term" value="P:defense response to virus"/>
    <property type="evidence" value="ECO:0007669"/>
    <property type="project" value="UniProtKB-KW"/>
</dbReference>
<evidence type="ECO:0000256" key="6">
    <source>
        <dbReference type="ARBA" id="ARBA00022588"/>
    </source>
</evidence>
<keyword evidence="13" id="KW-0325">Glycoprotein</keyword>
<feature type="transmembrane region" description="Helical" evidence="19">
    <location>
        <begin position="231"/>
        <end position="248"/>
    </location>
</feature>
<keyword evidence="10" id="KW-0443">Lipid metabolism</keyword>
<keyword evidence="4" id="KW-1003">Cell membrane</keyword>